<gene>
    <name evidence="1" type="primary">ydcF</name>
    <name evidence="1" type="ORF">ERS132421_00471</name>
</gene>
<evidence type="ECO:0000313" key="2">
    <source>
        <dbReference type="Proteomes" id="UP000073200"/>
    </source>
</evidence>
<sequence>MILSQAVNRLAQFCRPRDLSSLTKQALQAEQGLEQVDVLAFFGGSILAGGDQLAEAIRNKIAKTYVIVGGAGHTTDGLRQQVQDHFPQLDPTGLTEAEIFQVYLGQKYDLSADLLETQSTNCGNNVTYLLDLLAEKGIEFQSILLMQDATMQRRMGATMKKYAADKLLLNYASYQVTVREEEGQLQFDNAPFGMWDMDHYLSLLLGEIPRLRDDEEGYGPRGANYLAYIDIPQAVEESYQLVQEKTGLASRKANPNFASPE</sequence>
<proteinExistence type="predicted"/>
<dbReference type="Gene3D" id="3.40.50.620">
    <property type="entry name" value="HUPs"/>
    <property type="match status" value="1"/>
</dbReference>
<dbReference type="GO" id="GO:0005886">
    <property type="term" value="C:plasma membrane"/>
    <property type="evidence" value="ECO:0007669"/>
    <property type="project" value="TreeGrafter"/>
</dbReference>
<accession>A0A0Z8F889</accession>
<dbReference type="Proteomes" id="UP000073200">
    <property type="component" value="Unassembled WGS sequence"/>
</dbReference>
<name>A0A0Z8F889_STRSU</name>
<dbReference type="PANTHER" id="PTHR30336:SF20">
    <property type="entry name" value="DUF218 DOMAIN-CONTAINING PROTEIN"/>
    <property type="match status" value="1"/>
</dbReference>
<protein>
    <submittedName>
        <fullName evidence="1">DUF218 domain</fullName>
    </submittedName>
</protein>
<dbReference type="AlphaFoldDB" id="A0A0Z8F889"/>
<dbReference type="EMBL" id="FIHG01000002">
    <property type="protein sequence ID" value="CYU75520.1"/>
    <property type="molecule type" value="Genomic_DNA"/>
</dbReference>
<reference evidence="1 2" key="1">
    <citation type="submission" date="2016-02" db="EMBL/GenBank/DDBJ databases">
        <authorList>
            <consortium name="Pathogen Informatics"/>
        </authorList>
    </citation>
    <scope>NUCLEOTIDE SEQUENCE [LARGE SCALE GENOMIC DNA]</scope>
    <source>
        <strain evidence="1 2">LSS59</strain>
    </source>
</reference>
<dbReference type="PANTHER" id="PTHR30336">
    <property type="entry name" value="INNER MEMBRANE PROTEIN, PROBABLE PERMEASE"/>
    <property type="match status" value="1"/>
</dbReference>
<dbReference type="InterPro" id="IPR014729">
    <property type="entry name" value="Rossmann-like_a/b/a_fold"/>
</dbReference>
<evidence type="ECO:0000313" key="1">
    <source>
        <dbReference type="EMBL" id="CYU75520.1"/>
    </source>
</evidence>
<dbReference type="Gene3D" id="1.10.3620.10">
    <property type="entry name" value="YdcF like domain"/>
    <property type="match status" value="1"/>
</dbReference>
<organism evidence="1 2">
    <name type="scientific">Streptococcus suis</name>
    <dbReference type="NCBI Taxonomy" id="1307"/>
    <lineage>
        <taxon>Bacteria</taxon>
        <taxon>Bacillati</taxon>
        <taxon>Bacillota</taxon>
        <taxon>Bacilli</taxon>
        <taxon>Lactobacillales</taxon>
        <taxon>Streptococcaceae</taxon>
        <taxon>Streptococcus</taxon>
    </lineage>
</organism>
<dbReference type="InterPro" id="IPR051599">
    <property type="entry name" value="Cell_Envelope_Assoc"/>
</dbReference>
<dbReference type="RefSeq" id="WP_044669556.1">
    <property type="nucleotide sequence ID" value="NZ_CEFN01000005.1"/>
</dbReference>